<evidence type="ECO:0000313" key="2">
    <source>
        <dbReference type="EMBL" id="ROR97259.1"/>
    </source>
</evidence>
<accession>A0A3N2DBS6</accession>
<organism evidence="2 3">
    <name type="scientific">Salana multivorans</name>
    <dbReference type="NCBI Taxonomy" id="120377"/>
    <lineage>
        <taxon>Bacteria</taxon>
        <taxon>Bacillati</taxon>
        <taxon>Actinomycetota</taxon>
        <taxon>Actinomycetes</taxon>
        <taxon>Micrococcales</taxon>
        <taxon>Beutenbergiaceae</taxon>
        <taxon>Salana</taxon>
    </lineage>
</organism>
<dbReference type="Pfam" id="PF01865">
    <property type="entry name" value="PhoU_div"/>
    <property type="match status" value="1"/>
</dbReference>
<protein>
    <recommendedName>
        <fullName evidence="4">Phosphate transport regulator</fullName>
    </recommendedName>
</protein>
<dbReference type="InterPro" id="IPR038078">
    <property type="entry name" value="PhoU-like_sf"/>
</dbReference>
<dbReference type="PANTHER" id="PTHR37298:SF1">
    <property type="entry name" value="UPF0111 PROTEIN YKAA"/>
    <property type="match status" value="1"/>
</dbReference>
<dbReference type="InterPro" id="IPR052912">
    <property type="entry name" value="UPF0111_domain"/>
</dbReference>
<sequence>MRFSLTPREDRVLELLGALARHLPVAADLLAQLVGALPEDRPALAERLRAVEHDADEDARAALRRVTEVFVTPLEPADVYLLAAALDDCVDQLDEVGEHIVLYGVETLPPGVVRQAEVIQRCAELAVDAVDRLRSLHRLREPLAEITRLEDEGDALHRDLLRSVFDGSSPAGSDPIRVLALKEVVDELEDCIDSFQKVASALGTIALREG</sequence>
<comment type="similarity">
    <text evidence="1">Belongs to the UPF0111 family.</text>
</comment>
<name>A0A3N2DBS6_9MICO</name>
<dbReference type="EMBL" id="RKHQ01000001">
    <property type="protein sequence ID" value="ROR97259.1"/>
    <property type="molecule type" value="Genomic_DNA"/>
</dbReference>
<keyword evidence="3" id="KW-1185">Reference proteome</keyword>
<reference evidence="2 3" key="1">
    <citation type="submission" date="2018-11" db="EMBL/GenBank/DDBJ databases">
        <title>Sequencing the genomes of 1000 actinobacteria strains.</title>
        <authorList>
            <person name="Klenk H.-P."/>
        </authorList>
    </citation>
    <scope>NUCLEOTIDE SEQUENCE [LARGE SCALE GENOMIC DNA]</scope>
    <source>
        <strain evidence="2 3">DSM 13521</strain>
    </source>
</reference>
<comment type="caution">
    <text evidence="2">The sequence shown here is derived from an EMBL/GenBank/DDBJ whole genome shotgun (WGS) entry which is preliminary data.</text>
</comment>
<dbReference type="Proteomes" id="UP000275356">
    <property type="component" value="Unassembled WGS sequence"/>
</dbReference>
<dbReference type="SUPFAM" id="SSF109755">
    <property type="entry name" value="PhoU-like"/>
    <property type="match status" value="1"/>
</dbReference>
<dbReference type="AlphaFoldDB" id="A0A3N2DBS6"/>
<dbReference type="RefSeq" id="WP_123739333.1">
    <property type="nucleotide sequence ID" value="NZ_CALFQU010000044.1"/>
</dbReference>
<dbReference type="OrthoDB" id="9797568at2"/>
<evidence type="ECO:0000313" key="3">
    <source>
        <dbReference type="Proteomes" id="UP000275356"/>
    </source>
</evidence>
<gene>
    <name evidence="2" type="ORF">EDD28_1856</name>
</gene>
<evidence type="ECO:0000256" key="1">
    <source>
        <dbReference type="ARBA" id="ARBA00008591"/>
    </source>
</evidence>
<evidence type="ECO:0008006" key="4">
    <source>
        <dbReference type="Google" id="ProtNLM"/>
    </source>
</evidence>
<dbReference type="Gene3D" id="1.20.58.220">
    <property type="entry name" value="Phosphate transport system protein phou homolog 2, domain 2"/>
    <property type="match status" value="1"/>
</dbReference>
<dbReference type="PANTHER" id="PTHR37298">
    <property type="entry name" value="UPF0111 PROTEIN YKAA"/>
    <property type="match status" value="1"/>
</dbReference>
<proteinExistence type="inferred from homology"/>
<dbReference type="InterPro" id="IPR018445">
    <property type="entry name" value="Put_Phosphate_transp_reg"/>
</dbReference>